<evidence type="ECO:0000313" key="2">
    <source>
        <dbReference type="Proteomes" id="UP000242847"/>
    </source>
</evidence>
<evidence type="ECO:0000313" key="1">
    <source>
        <dbReference type="EMBL" id="ONM42942.1"/>
    </source>
</evidence>
<dbReference type="AlphaFoldDB" id="A0A1S8DE89"/>
<gene>
    <name evidence="1" type="ORF">BXT89_15480</name>
</gene>
<dbReference type="EMBL" id="MUBC01000041">
    <property type="protein sequence ID" value="ONM42942.1"/>
    <property type="molecule type" value="Genomic_DNA"/>
</dbReference>
<comment type="caution">
    <text evidence="1">The sequence shown here is derived from an EMBL/GenBank/DDBJ whole genome shotgun (WGS) entry which is preliminary data.</text>
</comment>
<proteinExistence type="predicted"/>
<reference evidence="1 2" key="1">
    <citation type="submission" date="2017-01" db="EMBL/GenBank/DDBJ databases">
        <title>Draft genome sequence of Pseudomonas pachastrellae type strain CCUG 46540T from a deep sea.</title>
        <authorList>
            <person name="Gomila M."/>
            <person name="Mulet M."/>
            <person name="Lalucat J."/>
            <person name="Garcia-Valdes E."/>
        </authorList>
    </citation>
    <scope>NUCLEOTIDE SEQUENCE [LARGE SCALE GENOMIC DNA]</scope>
    <source>
        <strain evidence="1 2">CCUG 46540</strain>
    </source>
</reference>
<sequence>MVVIQVKPMYRKPEEGHGHTGRELDKDDTWRLLIEARSTVLHTEAGYTTDNLLLPSKTDALQ</sequence>
<keyword evidence="2" id="KW-1185">Reference proteome</keyword>
<name>A0A1S8DE89_9GAMM</name>
<protein>
    <submittedName>
        <fullName evidence="1">Uncharacterized protein</fullName>
    </submittedName>
</protein>
<accession>A0A1S8DE89</accession>
<dbReference type="Proteomes" id="UP000242847">
    <property type="component" value="Unassembled WGS sequence"/>
</dbReference>
<organism evidence="1 2">
    <name type="scientific">Halopseudomonas pachastrellae</name>
    <dbReference type="NCBI Taxonomy" id="254161"/>
    <lineage>
        <taxon>Bacteria</taxon>
        <taxon>Pseudomonadati</taxon>
        <taxon>Pseudomonadota</taxon>
        <taxon>Gammaproteobacteria</taxon>
        <taxon>Pseudomonadales</taxon>
        <taxon>Pseudomonadaceae</taxon>
        <taxon>Halopseudomonas</taxon>
    </lineage>
</organism>